<dbReference type="GO" id="GO:0003964">
    <property type="term" value="F:RNA-directed DNA polymerase activity"/>
    <property type="evidence" value="ECO:0007669"/>
    <property type="project" value="UniProtKB-KW"/>
</dbReference>
<dbReference type="EMBL" id="SSTD01003515">
    <property type="protein sequence ID" value="TYK26232.1"/>
    <property type="molecule type" value="Genomic_DNA"/>
</dbReference>
<gene>
    <name evidence="2" type="ORF">E5676_scaffold111G001660</name>
</gene>
<name>A0A5D3DRV6_CUCMM</name>
<reference evidence="2 3" key="1">
    <citation type="submission" date="2019-08" db="EMBL/GenBank/DDBJ databases">
        <title>Draft genome sequences of two oriental melons (Cucumis melo L. var makuwa).</title>
        <authorList>
            <person name="Kwon S.-Y."/>
        </authorList>
    </citation>
    <scope>NUCLEOTIDE SEQUENCE [LARGE SCALE GENOMIC DNA]</scope>
    <source>
        <strain evidence="3">cv. Chang Bougi</strain>
        <tissue evidence="2">Leaf</tissue>
    </source>
</reference>
<dbReference type="Pfam" id="PF24626">
    <property type="entry name" value="SH3_Tf2-1"/>
    <property type="match status" value="1"/>
</dbReference>
<keyword evidence="2" id="KW-0808">Transferase</keyword>
<protein>
    <submittedName>
        <fullName evidence="2">Reverse transcriptase</fullName>
    </submittedName>
</protein>
<dbReference type="AlphaFoldDB" id="A0A5D3DRV6"/>
<organism evidence="2 3">
    <name type="scientific">Cucumis melo var. makuwa</name>
    <name type="common">Oriental melon</name>
    <dbReference type="NCBI Taxonomy" id="1194695"/>
    <lineage>
        <taxon>Eukaryota</taxon>
        <taxon>Viridiplantae</taxon>
        <taxon>Streptophyta</taxon>
        <taxon>Embryophyta</taxon>
        <taxon>Tracheophyta</taxon>
        <taxon>Spermatophyta</taxon>
        <taxon>Magnoliopsida</taxon>
        <taxon>eudicotyledons</taxon>
        <taxon>Gunneridae</taxon>
        <taxon>Pentapetalae</taxon>
        <taxon>rosids</taxon>
        <taxon>fabids</taxon>
        <taxon>Cucurbitales</taxon>
        <taxon>Cucurbitaceae</taxon>
        <taxon>Benincaseae</taxon>
        <taxon>Cucumis</taxon>
    </lineage>
</organism>
<dbReference type="InterPro" id="IPR000953">
    <property type="entry name" value="Chromo/chromo_shadow_dom"/>
</dbReference>
<dbReference type="SUPFAM" id="SSF54160">
    <property type="entry name" value="Chromo domain-like"/>
    <property type="match status" value="1"/>
</dbReference>
<proteinExistence type="predicted"/>
<dbReference type="Gene3D" id="2.40.50.40">
    <property type="match status" value="1"/>
</dbReference>
<keyword evidence="2" id="KW-0548">Nucleotidyltransferase</keyword>
<accession>A0A5D3DRV6</accession>
<evidence type="ECO:0000313" key="3">
    <source>
        <dbReference type="Proteomes" id="UP000321947"/>
    </source>
</evidence>
<evidence type="ECO:0000259" key="1">
    <source>
        <dbReference type="PROSITE" id="PS50013"/>
    </source>
</evidence>
<dbReference type="Pfam" id="PF00385">
    <property type="entry name" value="Chromo"/>
    <property type="match status" value="1"/>
</dbReference>
<evidence type="ECO:0000313" key="2">
    <source>
        <dbReference type="EMBL" id="TYK26232.1"/>
    </source>
</evidence>
<dbReference type="PROSITE" id="PS50013">
    <property type="entry name" value="CHROMO_2"/>
    <property type="match status" value="1"/>
</dbReference>
<dbReference type="InterPro" id="IPR023780">
    <property type="entry name" value="Chromo_domain"/>
</dbReference>
<dbReference type="Proteomes" id="UP000321947">
    <property type="component" value="Unassembled WGS sequence"/>
</dbReference>
<comment type="caution">
    <text evidence="2">The sequence shown here is derived from an EMBL/GenBank/DDBJ whole genome shotgun (WGS) entry which is preliminary data.</text>
</comment>
<feature type="domain" description="Chromo" evidence="1">
    <location>
        <begin position="81"/>
        <end position="132"/>
    </location>
</feature>
<keyword evidence="2" id="KW-0695">RNA-directed DNA polymerase</keyword>
<dbReference type="InterPro" id="IPR016197">
    <property type="entry name" value="Chromo-like_dom_sf"/>
</dbReference>
<dbReference type="InterPro" id="IPR056924">
    <property type="entry name" value="SH3_Tf2-1"/>
</dbReference>
<sequence length="132" mass="16071">MKKWADKKRRPLEFRVRDQVLIKLRPKQVRFQGRKDQCLVRKYEGPVEVLKKVGNTSYRVALPTWMKIYPVIHKEDKDVEILAERVRRGRRPARRIHEYLVKWKNLPVEETSWERVEDLEAWKQKIEDCFAS</sequence>